<dbReference type="Pfam" id="PF13265">
    <property type="entry name" value="DUF4056"/>
    <property type="match status" value="1"/>
</dbReference>
<evidence type="ECO:0000313" key="3">
    <source>
        <dbReference type="Proteomes" id="UP000266183"/>
    </source>
</evidence>
<gene>
    <name evidence="2" type="ORF">D4L85_24270</name>
</gene>
<dbReference type="Pfam" id="PF12385">
    <property type="entry name" value="Peptidase_C70"/>
    <property type="match status" value="1"/>
</dbReference>
<dbReference type="InterPro" id="IPR025130">
    <property type="entry name" value="DUF4056"/>
</dbReference>
<dbReference type="InterPro" id="IPR022118">
    <property type="entry name" value="Peptidase_C70_AvrRpt2"/>
</dbReference>
<protein>
    <submittedName>
        <fullName evidence="2">DUF4056 domain-containing protein</fullName>
    </submittedName>
</protein>
<dbReference type="Proteomes" id="UP000266183">
    <property type="component" value="Chromosome"/>
</dbReference>
<feature type="region of interest" description="Disordered" evidence="1">
    <location>
        <begin position="1483"/>
        <end position="1513"/>
    </location>
</feature>
<reference evidence="3" key="1">
    <citation type="submission" date="2018-09" db="EMBL/GenBank/DDBJ databases">
        <title>Chryseolinea sp. KIS68-18 isolated from soil.</title>
        <authorList>
            <person name="Weon H.-Y."/>
            <person name="Kwon S.-W."/>
            <person name="Lee S.A."/>
        </authorList>
    </citation>
    <scope>NUCLEOTIDE SEQUENCE [LARGE SCALE GENOMIC DNA]</scope>
    <source>
        <strain evidence="3">KIS68-18</strain>
    </source>
</reference>
<keyword evidence="3" id="KW-1185">Reference proteome</keyword>
<dbReference type="OrthoDB" id="4312432at2"/>
<organism evidence="2 3">
    <name type="scientific">Chryseolinea soli</name>
    <dbReference type="NCBI Taxonomy" id="2321403"/>
    <lineage>
        <taxon>Bacteria</taxon>
        <taxon>Pseudomonadati</taxon>
        <taxon>Bacteroidota</taxon>
        <taxon>Cytophagia</taxon>
        <taxon>Cytophagales</taxon>
        <taxon>Fulvivirgaceae</taxon>
        <taxon>Chryseolinea</taxon>
    </lineage>
</organism>
<evidence type="ECO:0000313" key="2">
    <source>
        <dbReference type="EMBL" id="AYB33511.1"/>
    </source>
</evidence>
<dbReference type="RefSeq" id="WP_119756745.1">
    <property type="nucleotide sequence ID" value="NZ_CP032382.1"/>
</dbReference>
<dbReference type="KEGG" id="chk:D4L85_24270"/>
<proteinExistence type="predicted"/>
<accession>A0A385ST64</accession>
<dbReference type="EMBL" id="CP032382">
    <property type="protein sequence ID" value="AYB33511.1"/>
    <property type="molecule type" value="Genomic_DNA"/>
</dbReference>
<name>A0A385ST64_9BACT</name>
<feature type="compositionally biased region" description="Basic and acidic residues" evidence="1">
    <location>
        <begin position="1492"/>
        <end position="1504"/>
    </location>
</feature>
<sequence length="1991" mass="218479">MVTLQKKFSFKGKDDPSVKAIELSFQAPVFDYIATGESGQRLTRKLIEKHTFTTTVDPAADTYSIELSDDDIAGKDAQAMRAFMLYYAQVMRSDNARLDDLAVNIDVTSATPEKIVLSTTELEGLCLVLPHLVDVNNRLFDKAAGALETSADIYLINKTAYVSLLKKLHEVTGSENEFYLLVILLNYLEFVDNVPSLRKKLPDTTMAQLREFLKARGVENFDKVLPALSKSLLTLFDFPLAVPALQFIDIGGTLQVISPGNVALTRNDLAFLYLSLEYNKKAIASSDLEILHYDWKKVPDPIQNNQVAFSFSDDHPIAANHIDGLVDVTLKGVGGEVLWSNDFEPADPALNKLSIVVTLQQPGTLNGPGGEGITDSAKKLRGQVLQMPKKCSLKDCTVIVQAKLTEASEVWQIVGAATTDSGGNFSMPYPYGPYVAAQAIVSLTPDAPATIAVDPQNGANNESIADDFLYLLVTDPECEDEDDADCDCHIPKKAGRLPGQEDLINSDQYTQDIGGSCVNLSTPNRTLREYSYRAIVRTSDPDVSNYTLRKIAFNPSDPLSDFRFELTGENKKIKRSPVDLNNPIRWQDAPDNKDNLSFYQSVTVATGHVLHYKSEFKADGYSLGDLLYSLALAPGQKKQMVIMDSSHTLLGAETQAIAQGEQLAANIVNDRIITDQIGGAIGESLSGSSSASTAGISAGLGVGVSYGGIGASLGVAGGYSNSNSKASQNSSRDISQSFSERLRQSIMQNAESYRQLNASVVTSVQEGQHYSATTDVVANHNHCHSLTMMYFEVLRHFAIYQELTHVEECIFVPLLMTEFSTENIYKWSDVLARHLLPMHSNTYLRPHSFFAGQPQHPLLKAFDANARIKTNYAHVDFPTGSYDQDQISFVKGEIYLRTNLQRPKTKYDRIKSLPVISKTVSREVSDDRSNAKSAMLALMTGGLSFLLGSDGTYTETEEVLTRGKIFDAFMQLDANYETVPPAQCIRVVNFQTFSIKIGNTTFPISPVDFFQNGIVDKKLWDTYATILGYFNTIDMLDYYFKGRLIAEWDDIYYNDLAPMVFDKIVNTIKMDYINTDMTSTTRYKGGERVIRINFNGTTSKRRMDFPITMQLYCNSPTVKALKDMVTLTIENVRIAYSTPHFNGLLFSGYAGDDLLDGTTLYIPESAEEKKDPHKEDKYLVQKLIEHLNSNLEHYNKSLWQNLDPDRRYMLLDGFNIQIYNEFGLPIGFRSLASVVKNQLLAIVGNSLVLPVAPGYKVGQDFVAVQTQEGVQQEISLLDHYRPLTPVPPYRVSIPTRGVFMEAVQGACDACEKVKENSSQDWTKFTTDEPSAIGAITPPVPTITDWKAAFKEFASPIVNIQNAPAAPEPGAGLAGLAELMGKAGIFKDVTGLDANQQNAIKTYLSNQENAKAFAEMAKSMAIQGHNTDNSSKIMDTLKTAKDSGALNQDDYSKLVKDHLQQQIDGGATKKAELEKEKAVQKPTLTDAAVKAADQGKDVKAQKTDTDGNTESVEITSGSTSTVLAAVQGIVPKLKQPSDNTCWAATATMMMSWKRQQSMSITSVMTEAGAVYLQKFNDNLPLLSNEKEAFITALGMVGEAPASYPLQQYIDWLKTYGPLWITTDSSTATGQFSPHARILTRIEGSGNANGTGTTFVFNDPATGTERSEPFSDFLAAYEQMVTDNSGDLFIQIVHFADATPQAPGEGAPSSSVSASGTDPGIRECCALGQWKVNALAPGALDPTQLGNHIKGGGFFLGGEIGYIYTKKAGLMDLGHIRDMADMVKFIFDALVSGVTKLDLFEGKVEVLTPPAATKSARLDFAAAIAFVESWAHELRTWKDYSSFSAEDVPSNMVGIEVGKRGVTAGGNFNTSVDFALNMILNTELSAATKAQTEQVLTKIENDWFKMTGVTLSPIELLRRNFDGKPWMAGMPFDNLSSVTYINTAIFEPLFTKFKYEMKFPVNGSPGVTLTTMKAKTAALRTEWVTENPGKDQP</sequence>
<evidence type="ECO:0000256" key="1">
    <source>
        <dbReference type="SAM" id="MobiDB-lite"/>
    </source>
</evidence>